<accession>X1CMM4</accession>
<evidence type="ECO:0000256" key="4">
    <source>
        <dbReference type="ARBA" id="ARBA00022801"/>
    </source>
</evidence>
<dbReference type="SUPFAM" id="SSF53163">
    <property type="entry name" value="HybD-like"/>
    <property type="match status" value="1"/>
</dbReference>
<dbReference type="Gene3D" id="3.40.50.1450">
    <property type="entry name" value="HybD-like"/>
    <property type="match status" value="1"/>
</dbReference>
<evidence type="ECO:0000313" key="5">
    <source>
        <dbReference type="EMBL" id="GAG94232.1"/>
    </source>
</evidence>
<dbReference type="EMBL" id="BART01020945">
    <property type="protein sequence ID" value="GAG94232.1"/>
    <property type="molecule type" value="Genomic_DNA"/>
</dbReference>
<name>X1CMM4_9ZZZZ</name>
<comment type="caution">
    <text evidence="5">The sequence shown here is derived from an EMBL/GenBank/DDBJ whole genome shotgun (WGS) entry which is preliminary data.</text>
</comment>
<dbReference type="NCBIfam" id="TIGR00072">
    <property type="entry name" value="hydrog_prot"/>
    <property type="match status" value="1"/>
</dbReference>
<feature type="non-terminal residue" evidence="5">
    <location>
        <position position="1"/>
    </location>
</feature>
<dbReference type="PANTHER" id="PTHR30302">
    <property type="entry name" value="HYDROGENASE 1 MATURATION PROTEASE"/>
    <property type="match status" value="1"/>
</dbReference>
<evidence type="ECO:0000256" key="1">
    <source>
        <dbReference type="ARBA" id="ARBA00006814"/>
    </source>
</evidence>
<dbReference type="PANTHER" id="PTHR30302:SF1">
    <property type="entry name" value="HYDROGENASE 2 MATURATION PROTEASE"/>
    <property type="match status" value="1"/>
</dbReference>
<dbReference type="PRINTS" id="PR00446">
    <property type="entry name" value="HYDRGNUPTAKE"/>
</dbReference>
<dbReference type="GO" id="GO:0004190">
    <property type="term" value="F:aspartic-type endopeptidase activity"/>
    <property type="evidence" value="ECO:0007669"/>
    <property type="project" value="UniProtKB-KW"/>
</dbReference>
<keyword evidence="3" id="KW-0064">Aspartyl protease</keyword>
<dbReference type="GO" id="GO:0008047">
    <property type="term" value="F:enzyme activator activity"/>
    <property type="evidence" value="ECO:0007669"/>
    <property type="project" value="InterPro"/>
</dbReference>
<dbReference type="InterPro" id="IPR023430">
    <property type="entry name" value="Pept_HybD-like_dom_sf"/>
</dbReference>
<gene>
    <name evidence="5" type="ORF">S01H4_38784</name>
</gene>
<proteinExistence type="inferred from homology"/>
<evidence type="ECO:0000256" key="2">
    <source>
        <dbReference type="ARBA" id="ARBA00022670"/>
    </source>
</evidence>
<evidence type="ECO:0000256" key="3">
    <source>
        <dbReference type="ARBA" id="ARBA00022750"/>
    </source>
</evidence>
<reference evidence="5" key="1">
    <citation type="journal article" date="2014" name="Front. Microbiol.">
        <title>High frequency of phylogenetically diverse reductive dehalogenase-homologous genes in deep subseafloor sedimentary metagenomes.</title>
        <authorList>
            <person name="Kawai M."/>
            <person name="Futagami T."/>
            <person name="Toyoda A."/>
            <person name="Takaki Y."/>
            <person name="Nishi S."/>
            <person name="Hori S."/>
            <person name="Arai W."/>
            <person name="Tsubouchi T."/>
            <person name="Morono Y."/>
            <person name="Uchiyama I."/>
            <person name="Ito T."/>
            <person name="Fujiyama A."/>
            <person name="Inagaki F."/>
            <person name="Takami H."/>
        </authorList>
    </citation>
    <scope>NUCLEOTIDE SEQUENCE</scope>
    <source>
        <strain evidence="5">Expedition CK06-06</strain>
    </source>
</reference>
<dbReference type="Pfam" id="PF01750">
    <property type="entry name" value="HycI"/>
    <property type="match status" value="1"/>
</dbReference>
<dbReference type="GO" id="GO:0016485">
    <property type="term" value="P:protein processing"/>
    <property type="evidence" value="ECO:0007669"/>
    <property type="project" value="TreeGrafter"/>
</dbReference>
<protein>
    <recommendedName>
        <fullName evidence="6">Hydrogenase maturation protease</fullName>
    </recommendedName>
</protein>
<keyword evidence="4" id="KW-0378">Hydrolase</keyword>
<evidence type="ECO:0008006" key="6">
    <source>
        <dbReference type="Google" id="ProtNLM"/>
    </source>
</evidence>
<dbReference type="AlphaFoldDB" id="X1CMM4"/>
<comment type="similarity">
    <text evidence="1">Belongs to the peptidase A31 family.</text>
</comment>
<organism evidence="5">
    <name type="scientific">marine sediment metagenome</name>
    <dbReference type="NCBI Taxonomy" id="412755"/>
    <lineage>
        <taxon>unclassified sequences</taxon>
        <taxon>metagenomes</taxon>
        <taxon>ecological metagenomes</taxon>
    </lineage>
</organism>
<keyword evidence="2" id="KW-0645">Protease</keyword>
<sequence>QKLMFNYTIYHLTMEDLYESLLNRLNGVKSLVFMGIGEEKLSDDGLGPYIISELLEYSNEKVLFINAGTDAMARIDDVVNFKPSSLILIDTCTSNKPPGTVTILERENIKEFVPISTHTIPVHIVLDLIVEKLPELKVFMIGFVPESLEGFVELKLYKQDELTLEERSDNIDLPFFELNLTKTIKTEADKLIEIIKKLIESF</sequence>
<dbReference type="InterPro" id="IPR000671">
    <property type="entry name" value="Peptidase_A31"/>
</dbReference>